<dbReference type="Gramene" id="OB01G29370.1">
    <property type="protein sequence ID" value="OB01G29370.1"/>
    <property type="gene ID" value="OB01G29370"/>
</dbReference>
<dbReference type="PANTHER" id="PTHR31170">
    <property type="entry name" value="BNAC04G53230D PROTEIN"/>
    <property type="match status" value="1"/>
</dbReference>
<keyword evidence="1" id="KW-1133">Transmembrane helix</keyword>
<keyword evidence="1" id="KW-0812">Transmembrane</keyword>
<keyword evidence="1" id="KW-0472">Membrane</keyword>
<proteinExistence type="predicted"/>
<name>J3L131_ORYBR</name>
<dbReference type="STRING" id="4533.J3L131"/>
<organism evidence="2">
    <name type="scientific">Oryza brachyantha</name>
    <name type="common">malo sina</name>
    <dbReference type="NCBI Taxonomy" id="4533"/>
    <lineage>
        <taxon>Eukaryota</taxon>
        <taxon>Viridiplantae</taxon>
        <taxon>Streptophyta</taxon>
        <taxon>Embryophyta</taxon>
        <taxon>Tracheophyta</taxon>
        <taxon>Spermatophyta</taxon>
        <taxon>Magnoliopsida</taxon>
        <taxon>Liliopsida</taxon>
        <taxon>Poales</taxon>
        <taxon>Poaceae</taxon>
        <taxon>BOP clade</taxon>
        <taxon>Oryzoideae</taxon>
        <taxon>Oryzeae</taxon>
        <taxon>Oryzinae</taxon>
        <taxon>Oryza</taxon>
    </lineage>
</organism>
<evidence type="ECO:0000256" key="1">
    <source>
        <dbReference type="SAM" id="Phobius"/>
    </source>
</evidence>
<dbReference type="AlphaFoldDB" id="J3L131"/>
<keyword evidence="3" id="KW-1185">Reference proteome</keyword>
<dbReference type="PANTHER" id="PTHR31170:SF18">
    <property type="entry name" value="(WILD MALAYSIAN BANANA) HYPOTHETICAL PROTEIN"/>
    <property type="match status" value="1"/>
</dbReference>
<dbReference type="Pfam" id="PF03140">
    <property type="entry name" value="DUF247"/>
    <property type="match status" value="1"/>
</dbReference>
<reference evidence="2" key="2">
    <citation type="submission" date="2013-04" db="UniProtKB">
        <authorList>
            <consortium name="EnsemblPlants"/>
        </authorList>
    </citation>
    <scope>IDENTIFICATION</scope>
</reference>
<feature type="transmembrane region" description="Helical" evidence="1">
    <location>
        <begin position="437"/>
        <end position="460"/>
    </location>
</feature>
<protein>
    <submittedName>
        <fullName evidence="2">Uncharacterized protein</fullName>
    </submittedName>
</protein>
<evidence type="ECO:0000313" key="2">
    <source>
        <dbReference type="EnsemblPlants" id="OB01G29370.1"/>
    </source>
</evidence>
<accession>J3L131</accession>
<dbReference type="HOGENOM" id="CLU_020188_0_4_1"/>
<reference evidence="2" key="1">
    <citation type="journal article" date="2013" name="Nat. Commun.">
        <title>Whole-genome sequencing of Oryza brachyantha reveals mechanisms underlying Oryza genome evolution.</title>
        <authorList>
            <person name="Chen J."/>
            <person name="Huang Q."/>
            <person name="Gao D."/>
            <person name="Wang J."/>
            <person name="Lang Y."/>
            <person name="Liu T."/>
            <person name="Li B."/>
            <person name="Bai Z."/>
            <person name="Luis Goicoechea J."/>
            <person name="Liang C."/>
            <person name="Chen C."/>
            <person name="Zhang W."/>
            <person name="Sun S."/>
            <person name="Liao Y."/>
            <person name="Zhang X."/>
            <person name="Yang L."/>
            <person name="Song C."/>
            <person name="Wang M."/>
            <person name="Shi J."/>
            <person name="Liu G."/>
            <person name="Liu J."/>
            <person name="Zhou H."/>
            <person name="Zhou W."/>
            <person name="Yu Q."/>
            <person name="An N."/>
            <person name="Chen Y."/>
            <person name="Cai Q."/>
            <person name="Wang B."/>
            <person name="Liu B."/>
            <person name="Min J."/>
            <person name="Huang Y."/>
            <person name="Wu H."/>
            <person name="Li Z."/>
            <person name="Zhang Y."/>
            <person name="Yin Y."/>
            <person name="Song W."/>
            <person name="Jiang J."/>
            <person name="Jackson S.A."/>
            <person name="Wing R.A."/>
            <person name="Wang J."/>
            <person name="Chen M."/>
        </authorList>
    </citation>
    <scope>NUCLEOTIDE SEQUENCE [LARGE SCALE GENOMIC DNA]</scope>
    <source>
        <strain evidence="2">cv. IRGC 101232</strain>
    </source>
</reference>
<evidence type="ECO:0000313" key="3">
    <source>
        <dbReference type="Proteomes" id="UP000006038"/>
    </source>
</evidence>
<dbReference type="eggNOG" id="ENOG502RY48">
    <property type="taxonomic scope" value="Eukaryota"/>
</dbReference>
<dbReference type="EnsemblPlants" id="OB01G29370.1">
    <property type="protein sequence ID" value="OB01G29370.1"/>
    <property type="gene ID" value="OB01G29370"/>
</dbReference>
<sequence length="465" mass="53096">MAEEKSVSEMVEVKWRDIREKWRESQPFTIFRVPAYIRESNRTAYEPRMVSIGPYYHGGGALRGMEEYKRRYMKDLLSRFSGDADGNADDTAESTLLKKMRGLQARALACYSECPVPPPPPVGKADDFFAEMLLMDGCFILEFFFKWHEKNSDTLSAVTWVRTLVLYDLLLIENQIPFFVLEALYGAIAGEQGNRQLLLNLLVEYIEAEIKPSSEPSAGMKVNHLLHLYYGCFVPKTAKDGVVVITIPWPPNPKDAPEPKTRTIPRATELLEAGVTFVRCEVPVGDRPAARCFGMFAKDKVAPDRFDVTFDRRTGVMKIPTIEIDDMKLPLLINLIAFEQTLCGEKPRLLTSYVALMSKLIVTARDVELLRRHRIVESLLADDEEAAQFFSRLGNVGTMDYERQAFFDLYKDVRHYCDSSWHRYRATLHRDYFSNPWSAISVVVAAFLVALTIAQTYFAVYPSKN</sequence>
<dbReference type="Proteomes" id="UP000006038">
    <property type="component" value="Chromosome 1"/>
</dbReference>
<dbReference type="InterPro" id="IPR004158">
    <property type="entry name" value="DUF247_pln"/>
</dbReference>